<dbReference type="Proteomes" id="UP000294547">
    <property type="component" value="Unassembled WGS sequence"/>
</dbReference>
<keyword evidence="3" id="KW-0808">Transferase</keyword>
<feature type="region of interest" description="Disordered" evidence="1">
    <location>
        <begin position="150"/>
        <end position="174"/>
    </location>
</feature>
<organism evidence="3 4">
    <name type="scientific">Oharaeibacter diazotrophicus</name>
    <dbReference type="NCBI Taxonomy" id="1920512"/>
    <lineage>
        <taxon>Bacteria</taxon>
        <taxon>Pseudomonadati</taxon>
        <taxon>Pseudomonadota</taxon>
        <taxon>Alphaproteobacteria</taxon>
        <taxon>Hyphomicrobiales</taxon>
        <taxon>Pleomorphomonadaceae</taxon>
        <taxon>Oharaeibacter</taxon>
    </lineage>
</organism>
<evidence type="ECO:0000256" key="1">
    <source>
        <dbReference type="SAM" id="MobiDB-lite"/>
    </source>
</evidence>
<dbReference type="InterPro" id="IPR011104">
    <property type="entry name" value="Hpr_kin/Pase_C"/>
</dbReference>
<dbReference type="OrthoDB" id="8326226at2"/>
<keyword evidence="3" id="KW-0418">Kinase</keyword>
<dbReference type="GO" id="GO:0000155">
    <property type="term" value="F:phosphorelay sensor kinase activity"/>
    <property type="evidence" value="ECO:0007669"/>
    <property type="project" value="InterPro"/>
</dbReference>
<protein>
    <submittedName>
        <fullName evidence="3">HPr serine kinase-like protein</fullName>
    </submittedName>
</protein>
<gene>
    <name evidence="3" type="ORF">EDD54_3409</name>
</gene>
<feature type="domain" description="HPr kinase/phosphorylase C-terminal" evidence="2">
    <location>
        <begin position="9"/>
        <end position="87"/>
    </location>
</feature>
<dbReference type="GO" id="GO:0005524">
    <property type="term" value="F:ATP binding"/>
    <property type="evidence" value="ECO:0007669"/>
    <property type="project" value="InterPro"/>
</dbReference>
<evidence type="ECO:0000313" key="4">
    <source>
        <dbReference type="Proteomes" id="UP000294547"/>
    </source>
</evidence>
<proteinExistence type="predicted"/>
<dbReference type="GO" id="GO:0006109">
    <property type="term" value="P:regulation of carbohydrate metabolic process"/>
    <property type="evidence" value="ECO:0007669"/>
    <property type="project" value="InterPro"/>
</dbReference>
<dbReference type="InterPro" id="IPR027417">
    <property type="entry name" value="P-loop_NTPase"/>
</dbReference>
<reference evidence="3 4" key="1">
    <citation type="submission" date="2019-03" db="EMBL/GenBank/DDBJ databases">
        <title>Genomic Encyclopedia of Type Strains, Phase IV (KMG-IV): sequencing the most valuable type-strain genomes for metagenomic binning, comparative biology and taxonomic classification.</title>
        <authorList>
            <person name="Goeker M."/>
        </authorList>
    </citation>
    <scope>NUCLEOTIDE SEQUENCE [LARGE SCALE GENOMIC DNA]</scope>
    <source>
        <strain evidence="3 4">DSM 102969</strain>
    </source>
</reference>
<dbReference type="Gene3D" id="3.40.50.300">
    <property type="entry name" value="P-loop containing nucleotide triphosphate hydrolases"/>
    <property type="match status" value="1"/>
</dbReference>
<dbReference type="AlphaFoldDB" id="A0A4R6RCM3"/>
<keyword evidence="4" id="KW-1185">Reference proteome</keyword>
<evidence type="ECO:0000313" key="3">
    <source>
        <dbReference type="EMBL" id="TDP83447.1"/>
    </source>
</evidence>
<sequence length="174" mass="18384">MSAPPALEPTVHAGAILIGDVGILIRGPSGSGKSALALALIERARQRGRLGALVADDRVILAVHGGRLVARAPATIAGLVERRGRGIEARDHEPACVVRLVVDLVETVERMPEPDAFATAILGVALARQPVPARSLAVAVPLVEAAISPDPRRPQRETALQHGTEKLLRSQRDW</sequence>
<comment type="caution">
    <text evidence="3">The sequence shown here is derived from an EMBL/GenBank/DDBJ whole genome shotgun (WGS) entry which is preliminary data.</text>
</comment>
<name>A0A4R6RCM3_9HYPH</name>
<feature type="compositionally biased region" description="Basic and acidic residues" evidence="1">
    <location>
        <begin position="163"/>
        <end position="174"/>
    </location>
</feature>
<dbReference type="SUPFAM" id="SSF53795">
    <property type="entry name" value="PEP carboxykinase-like"/>
    <property type="match status" value="1"/>
</dbReference>
<dbReference type="CDD" id="cd01918">
    <property type="entry name" value="HprK_C"/>
    <property type="match status" value="1"/>
</dbReference>
<dbReference type="Pfam" id="PF07475">
    <property type="entry name" value="Hpr_kinase_C"/>
    <property type="match status" value="1"/>
</dbReference>
<evidence type="ECO:0000259" key="2">
    <source>
        <dbReference type="Pfam" id="PF07475"/>
    </source>
</evidence>
<accession>A0A4R6RCM3</accession>
<dbReference type="EMBL" id="SNXY01000009">
    <property type="protein sequence ID" value="TDP83447.1"/>
    <property type="molecule type" value="Genomic_DNA"/>
</dbReference>
<dbReference type="RefSeq" id="WP_126538396.1">
    <property type="nucleotide sequence ID" value="NZ_BSPM01000009.1"/>
</dbReference>